<dbReference type="GO" id="GO:0004672">
    <property type="term" value="F:protein kinase activity"/>
    <property type="evidence" value="ECO:0007669"/>
    <property type="project" value="UniProtKB-ARBA"/>
</dbReference>
<reference evidence="4 5" key="1">
    <citation type="submission" date="2019-04" db="EMBL/GenBank/DDBJ databases">
        <title>Genome sequence of Pelagicola litoralis CL-ES2.</title>
        <authorList>
            <person name="Cao J."/>
        </authorList>
    </citation>
    <scope>NUCLEOTIDE SEQUENCE [LARGE SCALE GENOMIC DNA]</scope>
    <source>
        <strain evidence="4 5">CL-ES2</strain>
    </source>
</reference>
<protein>
    <submittedName>
        <fullName evidence="4">Hpt domain-containing protein</fullName>
    </submittedName>
</protein>
<dbReference type="CDD" id="cd00088">
    <property type="entry name" value="HPT"/>
    <property type="match status" value="1"/>
</dbReference>
<dbReference type="Proteomes" id="UP000306575">
    <property type="component" value="Unassembled WGS sequence"/>
</dbReference>
<dbReference type="GO" id="GO:0000160">
    <property type="term" value="P:phosphorelay signal transduction system"/>
    <property type="evidence" value="ECO:0007669"/>
    <property type="project" value="UniProtKB-KW"/>
</dbReference>
<evidence type="ECO:0000313" key="4">
    <source>
        <dbReference type="EMBL" id="TKZ15994.1"/>
    </source>
</evidence>
<dbReference type="EMBL" id="SULI01000031">
    <property type="protein sequence ID" value="TKZ15994.1"/>
    <property type="molecule type" value="Genomic_DNA"/>
</dbReference>
<organism evidence="4 5">
    <name type="scientific">Shimia litoralis</name>
    <dbReference type="NCBI Taxonomy" id="420403"/>
    <lineage>
        <taxon>Bacteria</taxon>
        <taxon>Pseudomonadati</taxon>
        <taxon>Pseudomonadota</taxon>
        <taxon>Alphaproteobacteria</taxon>
        <taxon>Rhodobacterales</taxon>
        <taxon>Roseobacteraceae</taxon>
    </lineage>
</organism>
<dbReference type="InterPro" id="IPR008207">
    <property type="entry name" value="Sig_transdc_His_kin_Hpt_dom"/>
</dbReference>
<dbReference type="AlphaFoldDB" id="A0A4U7MUV0"/>
<dbReference type="OrthoDB" id="7867809at2"/>
<evidence type="ECO:0000256" key="2">
    <source>
        <dbReference type="PROSITE-ProRule" id="PRU00110"/>
    </source>
</evidence>
<accession>A0A4U7MUV0</accession>
<evidence type="ECO:0000256" key="1">
    <source>
        <dbReference type="ARBA" id="ARBA00023012"/>
    </source>
</evidence>
<dbReference type="RefSeq" id="WP_138017404.1">
    <property type="nucleotide sequence ID" value="NZ_SULI01000031.1"/>
</dbReference>
<dbReference type="SUPFAM" id="SSF47226">
    <property type="entry name" value="Histidine-containing phosphotransfer domain, HPT domain"/>
    <property type="match status" value="1"/>
</dbReference>
<keyword evidence="1" id="KW-0902">Two-component regulatory system</keyword>
<proteinExistence type="predicted"/>
<comment type="caution">
    <text evidence="4">The sequence shown here is derived from an EMBL/GenBank/DDBJ whole genome shotgun (WGS) entry which is preliminary data.</text>
</comment>
<evidence type="ECO:0000313" key="5">
    <source>
        <dbReference type="Proteomes" id="UP000306575"/>
    </source>
</evidence>
<keyword evidence="5" id="KW-1185">Reference proteome</keyword>
<evidence type="ECO:0000259" key="3">
    <source>
        <dbReference type="PROSITE" id="PS50894"/>
    </source>
</evidence>
<name>A0A4U7MUV0_9RHOB</name>
<feature type="domain" description="HPt" evidence="3">
    <location>
        <begin position="11"/>
        <end position="106"/>
    </location>
</feature>
<feature type="modified residue" description="Phosphohistidine" evidence="2">
    <location>
        <position position="51"/>
    </location>
</feature>
<dbReference type="InterPro" id="IPR036641">
    <property type="entry name" value="HPT_dom_sf"/>
</dbReference>
<gene>
    <name evidence="4" type="ORF">FAP39_16070</name>
</gene>
<keyword evidence="2" id="KW-0597">Phosphoprotein</keyword>
<dbReference type="Gene3D" id="1.20.120.160">
    <property type="entry name" value="HPT domain"/>
    <property type="match status" value="1"/>
</dbReference>
<sequence length="106" mass="11539">MINWDRVTELREEIGPEDFAEVVEIFLEEVEQVTSRLETAPSMASLGADLHFLKGGALNLGFNAFSTLCQAGETSCAEGTPESVDIARILQAYAESKAEFQAQLNA</sequence>
<dbReference type="Pfam" id="PF01627">
    <property type="entry name" value="Hpt"/>
    <property type="match status" value="1"/>
</dbReference>
<dbReference type="PROSITE" id="PS50894">
    <property type="entry name" value="HPT"/>
    <property type="match status" value="1"/>
</dbReference>